<gene>
    <name evidence="2" type="ORF">DF286_10825</name>
</gene>
<comment type="caution">
    <text evidence="2">The sequence shown here is derived from an EMBL/GenBank/DDBJ whole genome shotgun (WGS) entry which is preliminary data.</text>
</comment>
<accession>A0A2U2J4Q1</accession>
<organism evidence="2 3">
    <name type="scientific">Allosphingosinicella humi</name>
    <dbReference type="NCBI Taxonomy" id="2068657"/>
    <lineage>
        <taxon>Bacteria</taxon>
        <taxon>Pseudomonadati</taxon>
        <taxon>Pseudomonadota</taxon>
        <taxon>Alphaproteobacteria</taxon>
        <taxon>Sphingomonadales</taxon>
        <taxon>Sphingomonadaceae</taxon>
        <taxon>Allosphingosinicella</taxon>
    </lineage>
</organism>
<proteinExistence type="predicted"/>
<feature type="compositionally biased region" description="Acidic residues" evidence="1">
    <location>
        <begin position="240"/>
        <end position="257"/>
    </location>
</feature>
<reference evidence="2 3" key="1">
    <citation type="submission" date="2018-05" db="EMBL/GenBank/DDBJ databases">
        <title>Genome of Sphingosinicella humi QZX222.</title>
        <authorList>
            <person name="Qiao Z."/>
            <person name="Wang G."/>
        </authorList>
    </citation>
    <scope>NUCLEOTIDE SEQUENCE [LARGE SCALE GENOMIC DNA]</scope>
    <source>
        <strain evidence="2 3">QZX222</strain>
    </source>
</reference>
<sequence length="277" mass="30335">MTMPAPQAKLGAHWLSPTDIRSTLTRIHANRNAHDSLLRNLGHRLHQHADSVSRSLKGLDAKDRPSVVGKAVSGFRSELVRESADARLAHTRELAELAGRLKAAAVHYKSPVQMLMRETLGSERRSRLIQQIASSGPVELASLAEYAAATQDKDLAAALCSRVADLPRAERPFSAAELAGVMFGELHRELSQALVEAERRVLEGLNADTEFETGRPHPQRSLQIAMLRKREQEIGAYGFDADDEDEGNEAEETDSDEPNDRIAAGLRARREKASAAA</sequence>
<dbReference type="Proteomes" id="UP000245916">
    <property type="component" value="Unassembled WGS sequence"/>
</dbReference>
<evidence type="ECO:0000313" key="3">
    <source>
        <dbReference type="Proteomes" id="UP000245916"/>
    </source>
</evidence>
<evidence type="ECO:0000313" key="2">
    <source>
        <dbReference type="EMBL" id="PWG03305.1"/>
    </source>
</evidence>
<dbReference type="AlphaFoldDB" id="A0A2U2J4Q1"/>
<name>A0A2U2J4Q1_9SPHN</name>
<protein>
    <submittedName>
        <fullName evidence="2">Uncharacterized protein</fullName>
    </submittedName>
</protein>
<dbReference type="EMBL" id="QFFF01000001">
    <property type="protein sequence ID" value="PWG03305.1"/>
    <property type="molecule type" value="Genomic_DNA"/>
</dbReference>
<evidence type="ECO:0000256" key="1">
    <source>
        <dbReference type="SAM" id="MobiDB-lite"/>
    </source>
</evidence>
<keyword evidence="3" id="KW-1185">Reference proteome</keyword>
<feature type="region of interest" description="Disordered" evidence="1">
    <location>
        <begin position="235"/>
        <end position="277"/>
    </location>
</feature>